<dbReference type="InterPro" id="IPR029068">
    <property type="entry name" value="Glyas_Bleomycin-R_OHBP_Dase"/>
</dbReference>
<dbReference type="Pfam" id="PF00903">
    <property type="entry name" value="Glyoxalase"/>
    <property type="match status" value="1"/>
</dbReference>
<protein>
    <submittedName>
        <fullName evidence="3">VOC family protein</fullName>
    </submittedName>
</protein>
<dbReference type="PANTHER" id="PTHR36113">
    <property type="entry name" value="LYASE, PUTATIVE-RELATED-RELATED"/>
    <property type="match status" value="1"/>
</dbReference>
<dbReference type="InterPro" id="IPR037523">
    <property type="entry name" value="VOC_core"/>
</dbReference>
<dbReference type="PROSITE" id="PS51819">
    <property type="entry name" value="VOC"/>
    <property type="match status" value="1"/>
</dbReference>
<dbReference type="AlphaFoldDB" id="A0AB39W8B5"/>
<dbReference type="PANTHER" id="PTHR36113:SF6">
    <property type="entry name" value="FOSFOMYCIN RESISTANCE PROTEIN FOSX"/>
    <property type="match status" value="1"/>
</dbReference>
<accession>A0AB39W8B5</accession>
<dbReference type="Gene3D" id="3.10.180.10">
    <property type="entry name" value="2,3-Dihydroxybiphenyl 1,2-Dioxygenase, domain 1"/>
    <property type="match status" value="1"/>
</dbReference>
<evidence type="ECO:0000313" key="3">
    <source>
        <dbReference type="EMBL" id="XDU98140.1"/>
    </source>
</evidence>
<evidence type="ECO:0000259" key="2">
    <source>
        <dbReference type="PROSITE" id="PS51819"/>
    </source>
</evidence>
<dbReference type="SUPFAM" id="SSF54593">
    <property type="entry name" value="Glyoxalase/Bleomycin resistance protein/Dihydroxybiphenyl dioxygenase"/>
    <property type="match status" value="1"/>
</dbReference>
<dbReference type="GO" id="GO:0046872">
    <property type="term" value="F:metal ion binding"/>
    <property type="evidence" value="ECO:0007669"/>
    <property type="project" value="UniProtKB-KW"/>
</dbReference>
<dbReference type="InterPro" id="IPR037478">
    <property type="entry name" value="YwkD-like_dom"/>
</dbReference>
<dbReference type="NCBIfam" id="NF008551">
    <property type="entry name" value="PRK11478.1"/>
    <property type="match status" value="1"/>
</dbReference>
<dbReference type="InterPro" id="IPR004360">
    <property type="entry name" value="Glyas_Fos-R_dOase_dom"/>
</dbReference>
<dbReference type="InterPro" id="IPR051332">
    <property type="entry name" value="Fosfomycin_Res_Enzymes"/>
</dbReference>
<gene>
    <name evidence="3" type="ORF">AB3G39_13255</name>
</gene>
<sequence>MLELNKIHHIAIICSDYQKSKDFYTEILGLKIIQEIYRKERESYKLDLSLNGNFVVELFSFPNPPQRPSTPESCGLRHLAFEVNDIEKTRAFLITNNISSEEIRVDAYTQKRFFFIADPDGLPLEFYEF</sequence>
<keyword evidence="1" id="KW-0479">Metal-binding</keyword>
<organism evidence="3">
    <name type="scientific">Flavobacterium sp. WC2416</name>
    <dbReference type="NCBI Taxonomy" id="3234141"/>
    <lineage>
        <taxon>Bacteria</taxon>
        <taxon>Pseudomonadati</taxon>
        <taxon>Bacteroidota</taxon>
        <taxon>Flavobacteriia</taxon>
        <taxon>Flavobacteriales</taxon>
        <taxon>Flavobacteriaceae</taxon>
        <taxon>Flavobacterium</taxon>
    </lineage>
</organism>
<proteinExistence type="predicted"/>
<dbReference type="RefSeq" id="WP_369769430.1">
    <property type="nucleotide sequence ID" value="NZ_CP165626.1"/>
</dbReference>
<feature type="domain" description="VOC" evidence="2">
    <location>
        <begin position="6"/>
        <end position="129"/>
    </location>
</feature>
<evidence type="ECO:0000256" key="1">
    <source>
        <dbReference type="ARBA" id="ARBA00022723"/>
    </source>
</evidence>
<dbReference type="EMBL" id="CP165626">
    <property type="protein sequence ID" value="XDU98140.1"/>
    <property type="molecule type" value="Genomic_DNA"/>
</dbReference>
<reference evidence="3" key="1">
    <citation type="submission" date="2024-07" db="EMBL/GenBank/DDBJ databases">
        <authorList>
            <person name="Biller S.J."/>
        </authorList>
    </citation>
    <scope>NUCLEOTIDE SEQUENCE</scope>
    <source>
        <strain evidence="3">WC2416</strain>
    </source>
</reference>
<dbReference type="CDD" id="cd08352">
    <property type="entry name" value="VOC_Bs_YwkD_like"/>
    <property type="match status" value="1"/>
</dbReference>
<name>A0AB39W8B5_9FLAO</name>